<dbReference type="Proteomes" id="UP000268093">
    <property type="component" value="Unassembled WGS sequence"/>
</dbReference>
<sequence length="197" mass="20852">MTVTTPFPSQPSPTMKPSKSRPNTPTSPTFSTASASSSRSQTPVSQSPRPSSLLVTHPGLLAAAMGAQATIEDPLQASKQDIREQARSVLDGWGGVAKTVTRTADVSEELYRNARALGSAEVNIKSTQQSLDRLNAMLTQLHDRHNATLDHLHQITQIQDSLKLSGLVEKIRAGDSTRGSVKASAAVAVVSADTAGW</sequence>
<comment type="subcellular location">
    <subcellularLocation>
        <location evidence="1">Lysosome membrane</location>
    </subcellularLocation>
</comment>
<dbReference type="Pfam" id="PF16088">
    <property type="entry name" value="BORCS7"/>
    <property type="match status" value="1"/>
</dbReference>
<keyword evidence="5" id="KW-0458">Lysosome</keyword>
<feature type="region of interest" description="Disordered" evidence="6">
    <location>
        <begin position="1"/>
        <end position="54"/>
    </location>
</feature>
<accession>A0A433D5K8</accession>
<evidence type="ECO:0000256" key="1">
    <source>
        <dbReference type="ARBA" id="ARBA00004656"/>
    </source>
</evidence>
<evidence type="ECO:0000256" key="6">
    <source>
        <dbReference type="SAM" id="MobiDB-lite"/>
    </source>
</evidence>
<feature type="compositionally biased region" description="Low complexity" evidence="6">
    <location>
        <begin position="20"/>
        <end position="52"/>
    </location>
</feature>
<organism evidence="7 8">
    <name type="scientific">Jimgerdemannia flammicorona</name>
    <dbReference type="NCBI Taxonomy" id="994334"/>
    <lineage>
        <taxon>Eukaryota</taxon>
        <taxon>Fungi</taxon>
        <taxon>Fungi incertae sedis</taxon>
        <taxon>Mucoromycota</taxon>
        <taxon>Mucoromycotina</taxon>
        <taxon>Endogonomycetes</taxon>
        <taxon>Endogonales</taxon>
        <taxon>Endogonaceae</taxon>
        <taxon>Jimgerdemannia</taxon>
    </lineage>
</organism>
<evidence type="ECO:0000256" key="3">
    <source>
        <dbReference type="ARBA" id="ARBA00022295"/>
    </source>
</evidence>
<evidence type="ECO:0000256" key="4">
    <source>
        <dbReference type="ARBA" id="ARBA00023136"/>
    </source>
</evidence>
<proteinExistence type="inferred from homology"/>
<dbReference type="AlphaFoldDB" id="A0A433D5K8"/>
<name>A0A433D5K8_9FUNG</name>
<gene>
    <name evidence="7" type="ORF">BC936DRAFT_147309</name>
</gene>
<keyword evidence="4" id="KW-0472">Membrane</keyword>
<reference evidence="7 8" key="1">
    <citation type="journal article" date="2018" name="New Phytol.">
        <title>Phylogenomics of Endogonaceae and evolution of mycorrhizas within Mucoromycota.</title>
        <authorList>
            <person name="Chang Y."/>
            <person name="Desiro A."/>
            <person name="Na H."/>
            <person name="Sandor L."/>
            <person name="Lipzen A."/>
            <person name="Clum A."/>
            <person name="Barry K."/>
            <person name="Grigoriev I.V."/>
            <person name="Martin F.M."/>
            <person name="Stajich J.E."/>
            <person name="Smith M.E."/>
            <person name="Bonito G."/>
            <person name="Spatafora J.W."/>
        </authorList>
    </citation>
    <scope>NUCLEOTIDE SEQUENCE [LARGE SCALE GENOMIC DNA]</scope>
    <source>
        <strain evidence="7 8">GMNB39</strain>
    </source>
</reference>
<dbReference type="EMBL" id="RBNI01006286">
    <property type="protein sequence ID" value="RUP46137.1"/>
    <property type="molecule type" value="Genomic_DNA"/>
</dbReference>
<comment type="caution">
    <text evidence="7">The sequence shown here is derived from an EMBL/GenBank/DDBJ whole genome shotgun (WGS) entry which is preliminary data.</text>
</comment>
<dbReference type="InterPro" id="IPR032143">
    <property type="entry name" value="BORCS7"/>
</dbReference>
<dbReference type="OrthoDB" id="2324860at2759"/>
<evidence type="ECO:0000313" key="7">
    <source>
        <dbReference type="EMBL" id="RUP46137.1"/>
    </source>
</evidence>
<evidence type="ECO:0000256" key="5">
    <source>
        <dbReference type="ARBA" id="ARBA00023228"/>
    </source>
</evidence>
<comment type="similarity">
    <text evidence="2">Belongs to the BORCS7 family.</text>
</comment>
<evidence type="ECO:0000313" key="8">
    <source>
        <dbReference type="Proteomes" id="UP000268093"/>
    </source>
</evidence>
<feature type="compositionally biased region" description="Polar residues" evidence="6">
    <location>
        <begin position="1"/>
        <end position="17"/>
    </location>
</feature>
<keyword evidence="8" id="KW-1185">Reference proteome</keyword>
<evidence type="ECO:0000256" key="2">
    <source>
        <dbReference type="ARBA" id="ARBA00005433"/>
    </source>
</evidence>
<protein>
    <recommendedName>
        <fullName evidence="3">BLOC-1-related complex subunit 7</fullName>
    </recommendedName>
</protein>